<dbReference type="Proteomes" id="UP000219336">
    <property type="component" value="Unassembled WGS sequence"/>
</dbReference>
<dbReference type="InterPro" id="IPR038063">
    <property type="entry name" value="Transpep_catalytic_dom"/>
</dbReference>
<evidence type="ECO:0000256" key="4">
    <source>
        <dbReference type="ARBA" id="ARBA00022960"/>
    </source>
</evidence>
<dbReference type="GO" id="GO:0009252">
    <property type="term" value="P:peptidoglycan biosynthetic process"/>
    <property type="evidence" value="ECO:0007669"/>
    <property type="project" value="UniProtKB-UniPathway"/>
</dbReference>
<reference evidence="11" key="1">
    <citation type="submission" date="2016-06" db="EMBL/GenBank/DDBJ databases">
        <authorList>
            <person name="Rodrigo-Torres L."/>
            <person name="Arahal R.D."/>
            <person name="Lucena T."/>
        </authorList>
    </citation>
    <scope>NUCLEOTIDE SEQUENCE [LARGE SCALE GENOMIC DNA]</scope>
    <source>
        <strain evidence="11">CECT8203</strain>
    </source>
</reference>
<feature type="chain" id="PRO_5012647552" evidence="8">
    <location>
        <begin position="24"/>
        <end position="551"/>
    </location>
</feature>
<dbReference type="InterPro" id="IPR036366">
    <property type="entry name" value="PGBDSf"/>
</dbReference>
<evidence type="ECO:0000259" key="9">
    <source>
        <dbReference type="PROSITE" id="PS52029"/>
    </source>
</evidence>
<keyword evidence="5 7" id="KW-0573">Peptidoglycan synthesis</keyword>
<dbReference type="GO" id="GO:0004180">
    <property type="term" value="F:carboxypeptidase activity"/>
    <property type="evidence" value="ECO:0007669"/>
    <property type="project" value="UniProtKB-ARBA"/>
</dbReference>
<gene>
    <name evidence="10" type="ORF">VTH8203_02879</name>
</gene>
<dbReference type="UniPathway" id="UPA00219"/>
<dbReference type="PROSITE" id="PS52029">
    <property type="entry name" value="LD_TPASE"/>
    <property type="match status" value="1"/>
</dbReference>
<dbReference type="Gene3D" id="2.40.440.10">
    <property type="entry name" value="L,D-transpeptidase catalytic domain-like"/>
    <property type="match status" value="1"/>
</dbReference>
<keyword evidence="4 7" id="KW-0133">Cell shape</keyword>
<feature type="domain" description="L,D-TPase catalytic" evidence="9">
    <location>
        <begin position="319"/>
        <end position="496"/>
    </location>
</feature>
<dbReference type="OrthoDB" id="9778545at2"/>
<keyword evidence="11" id="KW-1185">Reference proteome</keyword>
<dbReference type="RefSeq" id="WP_096994320.1">
    <property type="nucleotide sequence ID" value="NZ_JBHSII010000001.1"/>
</dbReference>
<organism evidence="10 11">
    <name type="scientific">Vibrio thalassae</name>
    <dbReference type="NCBI Taxonomy" id="1243014"/>
    <lineage>
        <taxon>Bacteria</taxon>
        <taxon>Pseudomonadati</taxon>
        <taxon>Pseudomonadota</taxon>
        <taxon>Gammaproteobacteria</taxon>
        <taxon>Vibrionales</taxon>
        <taxon>Vibrionaceae</taxon>
        <taxon>Vibrio</taxon>
    </lineage>
</organism>
<evidence type="ECO:0000256" key="5">
    <source>
        <dbReference type="ARBA" id="ARBA00022984"/>
    </source>
</evidence>
<evidence type="ECO:0000256" key="6">
    <source>
        <dbReference type="ARBA" id="ARBA00023316"/>
    </source>
</evidence>
<name>A0A240EKW0_9VIBR</name>
<proteinExistence type="inferred from homology"/>
<dbReference type="GO" id="GO:0071555">
    <property type="term" value="P:cell wall organization"/>
    <property type="evidence" value="ECO:0007669"/>
    <property type="project" value="UniProtKB-UniRule"/>
</dbReference>
<dbReference type="InterPro" id="IPR052905">
    <property type="entry name" value="LD-transpeptidase_YkuD-like"/>
</dbReference>
<dbReference type="GO" id="GO:0016740">
    <property type="term" value="F:transferase activity"/>
    <property type="evidence" value="ECO:0007669"/>
    <property type="project" value="UniProtKB-KW"/>
</dbReference>
<dbReference type="SUPFAM" id="SSF141523">
    <property type="entry name" value="L,D-transpeptidase catalytic domain-like"/>
    <property type="match status" value="1"/>
</dbReference>
<comment type="pathway">
    <text evidence="1 7">Cell wall biogenesis; peptidoglycan biosynthesis.</text>
</comment>
<evidence type="ECO:0000313" key="11">
    <source>
        <dbReference type="Proteomes" id="UP000219336"/>
    </source>
</evidence>
<keyword evidence="3" id="KW-0808">Transferase</keyword>
<evidence type="ECO:0000313" key="10">
    <source>
        <dbReference type="EMBL" id="SNX49236.1"/>
    </source>
</evidence>
<comment type="similarity">
    <text evidence="2">Belongs to the YkuD family.</text>
</comment>
<protein>
    <submittedName>
        <fullName evidence="10">Murein L,D-transpeptidase</fullName>
    </submittedName>
</protein>
<dbReference type="AlphaFoldDB" id="A0A240EKW0"/>
<evidence type="ECO:0000256" key="7">
    <source>
        <dbReference type="PROSITE-ProRule" id="PRU01373"/>
    </source>
</evidence>
<dbReference type="Gene3D" id="1.10.101.10">
    <property type="entry name" value="PGBD-like superfamily/PGBD"/>
    <property type="match status" value="1"/>
</dbReference>
<feature type="active site" description="Nucleophile" evidence="7">
    <location>
        <position position="472"/>
    </location>
</feature>
<evidence type="ECO:0000256" key="1">
    <source>
        <dbReference type="ARBA" id="ARBA00004752"/>
    </source>
</evidence>
<dbReference type="CDD" id="cd16913">
    <property type="entry name" value="YkuD_like"/>
    <property type="match status" value="1"/>
</dbReference>
<dbReference type="Pfam" id="PF03734">
    <property type="entry name" value="YkuD"/>
    <property type="match status" value="1"/>
</dbReference>
<dbReference type="PANTHER" id="PTHR41533:SF1">
    <property type="entry name" value="L,D-TRANSPEPTIDASE YCBB-RELATED"/>
    <property type="match status" value="1"/>
</dbReference>
<dbReference type="SUPFAM" id="SSF53955">
    <property type="entry name" value="Lysozyme-like"/>
    <property type="match status" value="1"/>
</dbReference>
<sequence length="551" mass="62791">MQNRRLSLCVGWLSFALTSMLVAAPDQLVSGSTGLASYSVKHIKPILEQGTSPAMTASGNTVEDHQNGLLYPSLVDYLYSRLGVESLWSENELNAQLNLQLDIMRLAGFSPLFQSRVEQLQQHYQQGEMSQYDKVATDTFLLYLSYVAESQDKGKEWLFTTDLVEPLSRPSATEIDLMVKAFVAGNELRYITSFASPMLKQDGFENAYIALVSKSQMTNVDYEQFGLKRLGDSFPDASYSVLLERLSESNIFVAAREDRVFDESLELAIRQFQTIYGLNDDGIIGPNTIEWLNKSASDKLRILALNSERSRLWPQQRDNIILVNVPNFQLQYWDDGEERFESRVIVGRASRQTPLLETKMDSLILNPTWNVPWKIMVKDIIPKVKRNPTYLFAQRIEILEGWNNQVTIDPTMIDWQQVNARRFPYRMRQQAGELNALGQYKFNTPNARAIFLHDTPSKHLFDESLRAFSSGCVRVEHADQFAQVLLEAQGKTLGDVATERPNKAIALKQRIPVHIIYQTAWMADGQAHFRGDVYRYDAKRESIDSAALSKK</sequence>
<evidence type="ECO:0000256" key="3">
    <source>
        <dbReference type="ARBA" id="ARBA00022679"/>
    </source>
</evidence>
<dbReference type="InterPro" id="IPR023346">
    <property type="entry name" value="Lysozyme-like_dom_sf"/>
</dbReference>
<dbReference type="EMBL" id="OANU01000053">
    <property type="protein sequence ID" value="SNX49236.1"/>
    <property type="molecule type" value="Genomic_DNA"/>
</dbReference>
<evidence type="ECO:0000256" key="2">
    <source>
        <dbReference type="ARBA" id="ARBA00005992"/>
    </source>
</evidence>
<evidence type="ECO:0000256" key="8">
    <source>
        <dbReference type="SAM" id="SignalP"/>
    </source>
</evidence>
<feature type="active site" description="Proton donor/acceptor" evidence="7">
    <location>
        <position position="453"/>
    </location>
</feature>
<feature type="signal peptide" evidence="8">
    <location>
        <begin position="1"/>
        <end position="23"/>
    </location>
</feature>
<dbReference type="PANTHER" id="PTHR41533">
    <property type="entry name" value="L,D-TRANSPEPTIDASE HI_1667-RELATED"/>
    <property type="match status" value="1"/>
</dbReference>
<keyword evidence="6 7" id="KW-0961">Cell wall biogenesis/degradation</keyword>
<dbReference type="InterPro" id="IPR002477">
    <property type="entry name" value="Peptidoglycan-bd-like"/>
</dbReference>
<dbReference type="InterPro" id="IPR005490">
    <property type="entry name" value="LD_TPept_cat_dom"/>
</dbReference>
<keyword evidence="8" id="KW-0732">Signal</keyword>
<accession>A0A240EKW0</accession>
<dbReference type="Pfam" id="PF01471">
    <property type="entry name" value="PG_binding_1"/>
    <property type="match status" value="1"/>
</dbReference>
<dbReference type="GO" id="GO:0008360">
    <property type="term" value="P:regulation of cell shape"/>
    <property type="evidence" value="ECO:0007669"/>
    <property type="project" value="UniProtKB-UniRule"/>
</dbReference>